<evidence type="ECO:0000313" key="4">
    <source>
        <dbReference type="EMBL" id="KWX11380.1"/>
    </source>
</evidence>
<comment type="similarity">
    <text evidence="1">Belongs to the prefoldin subunit alpha family.</text>
</comment>
<protein>
    <submittedName>
        <fullName evidence="4">Putative Prefoldin subunit 3</fullName>
    </submittedName>
</protein>
<accession>A0A132NMR3</accession>
<sequence length="236" mass="27114">MQARAAGAREPGDSDTSFYCRQKMWNSQKLKKIKKFKKLISGFGMVSYLKELPADYFEHVLPDEYNTRKIPRAEYIENIDNFVKQHSGDAAAAITVLQEKLQKYSFMLDVIQKQKNALVGSSADLQENLDLIDYLEKQEDAFETRYELAAGVYAKAIIPKSDKVSLWLGSHVMVEFPYGEARSLLRKNLDDAEQSIVEMAKNLQFIKEQITMVEVSISRVFNWDVQRIKTPTDVIE</sequence>
<dbReference type="FunFam" id="1.10.287.370:FF:000001">
    <property type="entry name" value="Prefoldin subunit 3"/>
    <property type="match status" value="1"/>
</dbReference>
<dbReference type="Gene3D" id="1.10.287.370">
    <property type="match status" value="1"/>
</dbReference>
<keyword evidence="3" id="KW-0175">Coiled coil</keyword>
<dbReference type="InterPro" id="IPR004127">
    <property type="entry name" value="Prefoldin_subunit_alpha"/>
</dbReference>
<dbReference type="GO" id="GO:0015631">
    <property type="term" value="F:tubulin binding"/>
    <property type="evidence" value="ECO:0007669"/>
    <property type="project" value="TreeGrafter"/>
</dbReference>
<organism evidence="4 5">
    <name type="scientific">Giardia duodenalis assemblage B</name>
    <dbReference type="NCBI Taxonomy" id="1394984"/>
    <lineage>
        <taxon>Eukaryota</taxon>
        <taxon>Metamonada</taxon>
        <taxon>Diplomonadida</taxon>
        <taxon>Hexamitidae</taxon>
        <taxon>Giardiinae</taxon>
        <taxon>Giardia</taxon>
    </lineage>
</organism>
<dbReference type="Pfam" id="PF02996">
    <property type="entry name" value="Prefoldin"/>
    <property type="match status" value="1"/>
</dbReference>
<dbReference type="GO" id="GO:0006457">
    <property type="term" value="P:protein folding"/>
    <property type="evidence" value="ECO:0007669"/>
    <property type="project" value="InterPro"/>
</dbReference>
<evidence type="ECO:0000256" key="3">
    <source>
        <dbReference type="SAM" id="Coils"/>
    </source>
</evidence>
<dbReference type="PANTHER" id="PTHR12409">
    <property type="entry name" value="PREFOLDIN SUBUNIT 3"/>
    <property type="match status" value="1"/>
</dbReference>
<dbReference type="PANTHER" id="PTHR12409:SF0">
    <property type="entry name" value="PREFOLDIN SUBUNIT 3"/>
    <property type="match status" value="1"/>
</dbReference>
<dbReference type="SUPFAM" id="SSF46579">
    <property type="entry name" value="Prefoldin"/>
    <property type="match status" value="1"/>
</dbReference>
<dbReference type="GO" id="GO:0005737">
    <property type="term" value="C:cytoplasm"/>
    <property type="evidence" value="ECO:0007669"/>
    <property type="project" value="UniProtKB-ARBA"/>
</dbReference>
<dbReference type="VEuPathDB" id="GiardiaDB:QR46_4662"/>
<evidence type="ECO:0000256" key="2">
    <source>
        <dbReference type="ARBA" id="ARBA00023186"/>
    </source>
</evidence>
<comment type="caution">
    <text evidence="4">The sequence shown here is derived from an EMBL/GenBank/DDBJ whole genome shotgun (WGS) entry which is preliminary data.</text>
</comment>
<dbReference type="InterPro" id="IPR016655">
    <property type="entry name" value="PFD3"/>
</dbReference>
<dbReference type="CDD" id="cd23156">
    <property type="entry name" value="Prefoldin_3"/>
    <property type="match status" value="1"/>
</dbReference>
<reference evidence="4 5" key="1">
    <citation type="journal article" date="2015" name="Mol. Biochem. Parasitol.">
        <title>Identification of polymorphic genes for use in assemblage B genotyping assays through comparative genomics of multiple assemblage B Giardia duodenalis isolates.</title>
        <authorList>
            <person name="Wielinga C."/>
            <person name="Thompson R.C."/>
            <person name="Monis P."/>
            <person name="Ryan U."/>
        </authorList>
    </citation>
    <scope>NUCLEOTIDE SEQUENCE [LARGE SCALE GENOMIC DNA]</scope>
    <source>
        <strain evidence="4 5">BAH15c1</strain>
    </source>
</reference>
<proteinExistence type="inferred from homology"/>
<keyword evidence="2" id="KW-0143">Chaperone</keyword>
<evidence type="ECO:0000313" key="5">
    <source>
        <dbReference type="Proteomes" id="UP000070089"/>
    </source>
</evidence>
<dbReference type="GO" id="GO:0016272">
    <property type="term" value="C:prefoldin complex"/>
    <property type="evidence" value="ECO:0007669"/>
    <property type="project" value="InterPro"/>
</dbReference>
<dbReference type="AlphaFoldDB" id="A0A132NMR3"/>
<dbReference type="OrthoDB" id="6375174at2759"/>
<gene>
    <name evidence="4" type="ORF">QR46_4662</name>
</gene>
<dbReference type="GO" id="GO:0007017">
    <property type="term" value="P:microtubule-based process"/>
    <property type="evidence" value="ECO:0007669"/>
    <property type="project" value="TreeGrafter"/>
</dbReference>
<evidence type="ECO:0000256" key="1">
    <source>
        <dbReference type="ARBA" id="ARBA00010048"/>
    </source>
</evidence>
<dbReference type="InterPro" id="IPR009053">
    <property type="entry name" value="Prefoldin"/>
</dbReference>
<dbReference type="Proteomes" id="UP000070089">
    <property type="component" value="Unassembled WGS sequence"/>
</dbReference>
<dbReference type="GO" id="GO:0007021">
    <property type="term" value="P:tubulin complex assembly"/>
    <property type="evidence" value="ECO:0007669"/>
    <property type="project" value="TreeGrafter"/>
</dbReference>
<name>A0A132NMR3_GIAIN</name>
<dbReference type="EMBL" id="JXTI01000196">
    <property type="protein sequence ID" value="KWX11380.1"/>
    <property type="molecule type" value="Genomic_DNA"/>
</dbReference>
<feature type="coiled-coil region" evidence="3">
    <location>
        <begin position="182"/>
        <end position="209"/>
    </location>
</feature>